<dbReference type="EMBL" id="JANPWB010000003">
    <property type="protein sequence ID" value="KAJ1198989.1"/>
    <property type="molecule type" value="Genomic_DNA"/>
</dbReference>
<keyword evidence="3" id="KW-1185">Reference proteome</keyword>
<sequence length="94" mass="10571">MTSCYCECGLSRKASLAVRVQRPVFRGRTGTAQSPGRRRGHETEKTRESASLLCVRQGQPAAERRPTVAKQRGRRKLNVWKRVRSACCEQPTGK</sequence>
<name>A0AAV7VED7_PLEWA</name>
<comment type="caution">
    <text evidence="2">The sequence shown here is derived from an EMBL/GenBank/DDBJ whole genome shotgun (WGS) entry which is preliminary data.</text>
</comment>
<proteinExistence type="predicted"/>
<evidence type="ECO:0000313" key="2">
    <source>
        <dbReference type="EMBL" id="KAJ1198989.1"/>
    </source>
</evidence>
<reference evidence="2" key="1">
    <citation type="journal article" date="2022" name="bioRxiv">
        <title>Sequencing and chromosome-scale assembly of the giantPleurodeles waltlgenome.</title>
        <authorList>
            <person name="Brown T."/>
            <person name="Elewa A."/>
            <person name="Iarovenko S."/>
            <person name="Subramanian E."/>
            <person name="Araus A.J."/>
            <person name="Petzold A."/>
            <person name="Susuki M."/>
            <person name="Suzuki K.-i.T."/>
            <person name="Hayashi T."/>
            <person name="Toyoda A."/>
            <person name="Oliveira C."/>
            <person name="Osipova E."/>
            <person name="Leigh N.D."/>
            <person name="Simon A."/>
            <person name="Yun M.H."/>
        </authorList>
    </citation>
    <scope>NUCLEOTIDE SEQUENCE</scope>
    <source>
        <strain evidence="2">20211129_DDA</strain>
        <tissue evidence="2">Liver</tissue>
    </source>
</reference>
<evidence type="ECO:0000256" key="1">
    <source>
        <dbReference type="SAM" id="MobiDB-lite"/>
    </source>
</evidence>
<organism evidence="2 3">
    <name type="scientific">Pleurodeles waltl</name>
    <name type="common">Iberian ribbed newt</name>
    <dbReference type="NCBI Taxonomy" id="8319"/>
    <lineage>
        <taxon>Eukaryota</taxon>
        <taxon>Metazoa</taxon>
        <taxon>Chordata</taxon>
        <taxon>Craniata</taxon>
        <taxon>Vertebrata</taxon>
        <taxon>Euteleostomi</taxon>
        <taxon>Amphibia</taxon>
        <taxon>Batrachia</taxon>
        <taxon>Caudata</taxon>
        <taxon>Salamandroidea</taxon>
        <taxon>Salamandridae</taxon>
        <taxon>Pleurodelinae</taxon>
        <taxon>Pleurodeles</taxon>
    </lineage>
</organism>
<evidence type="ECO:0000313" key="3">
    <source>
        <dbReference type="Proteomes" id="UP001066276"/>
    </source>
</evidence>
<dbReference type="AlphaFoldDB" id="A0AAV7VED7"/>
<feature type="region of interest" description="Disordered" evidence="1">
    <location>
        <begin position="56"/>
        <end position="75"/>
    </location>
</feature>
<dbReference type="Proteomes" id="UP001066276">
    <property type="component" value="Chromosome 2_1"/>
</dbReference>
<protein>
    <submittedName>
        <fullName evidence="2">Uncharacterized protein</fullName>
    </submittedName>
</protein>
<accession>A0AAV7VED7</accession>
<feature type="region of interest" description="Disordered" evidence="1">
    <location>
        <begin position="24"/>
        <end position="50"/>
    </location>
</feature>
<gene>
    <name evidence="2" type="ORF">NDU88_002827</name>
</gene>